<evidence type="ECO:0000313" key="3">
    <source>
        <dbReference type="Proteomes" id="UP000672097"/>
    </source>
</evidence>
<accession>A0ABS5E057</accession>
<feature type="compositionally biased region" description="Basic and acidic residues" evidence="1">
    <location>
        <begin position="147"/>
        <end position="160"/>
    </location>
</feature>
<proteinExistence type="predicted"/>
<sequence length="160" mass="18992">MFSTPPPRRHAKPARWWSAWWRKRHPRDARPSRLEVKPPALWGQAEPVWLALWHWLREDPATEPMEVPRLELARQDFCAALNDFRSEDAEDLLYRAKHARSLRELWHLRAELYHLIACRFNQHEADRRMATVNQHFPVGTPGGRPLTTRDAHGHDHLAER</sequence>
<feature type="region of interest" description="Disordered" evidence="1">
    <location>
        <begin position="136"/>
        <end position="160"/>
    </location>
</feature>
<protein>
    <submittedName>
        <fullName evidence="2">Uncharacterized protein</fullName>
    </submittedName>
</protein>
<dbReference type="Proteomes" id="UP000672097">
    <property type="component" value="Unassembled WGS sequence"/>
</dbReference>
<keyword evidence="3" id="KW-1185">Reference proteome</keyword>
<gene>
    <name evidence="2" type="ORF">KAK11_15790</name>
</gene>
<reference evidence="2 3" key="1">
    <citation type="submission" date="2021-04" db="EMBL/GenBank/DDBJ databases">
        <title>The genome sequence of type strain Ideonella paludis KCTC 32238.</title>
        <authorList>
            <person name="Liu Y."/>
        </authorList>
    </citation>
    <scope>NUCLEOTIDE SEQUENCE [LARGE SCALE GENOMIC DNA]</scope>
    <source>
        <strain evidence="2 3">KCTC 32238</strain>
    </source>
</reference>
<comment type="caution">
    <text evidence="2">The sequence shown here is derived from an EMBL/GenBank/DDBJ whole genome shotgun (WGS) entry which is preliminary data.</text>
</comment>
<organism evidence="2 3">
    <name type="scientific">Ideonella paludis</name>
    <dbReference type="NCBI Taxonomy" id="1233411"/>
    <lineage>
        <taxon>Bacteria</taxon>
        <taxon>Pseudomonadati</taxon>
        <taxon>Pseudomonadota</taxon>
        <taxon>Betaproteobacteria</taxon>
        <taxon>Burkholderiales</taxon>
        <taxon>Sphaerotilaceae</taxon>
        <taxon>Ideonella</taxon>
    </lineage>
</organism>
<dbReference type="RefSeq" id="WP_210810187.1">
    <property type="nucleotide sequence ID" value="NZ_JAGQDG010000006.1"/>
</dbReference>
<name>A0ABS5E057_9BURK</name>
<evidence type="ECO:0000256" key="1">
    <source>
        <dbReference type="SAM" id="MobiDB-lite"/>
    </source>
</evidence>
<dbReference type="EMBL" id="JAGQDG010000006">
    <property type="protein sequence ID" value="MBQ0936795.1"/>
    <property type="molecule type" value="Genomic_DNA"/>
</dbReference>
<evidence type="ECO:0000313" key="2">
    <source>
        <dbReference type="EMBL" id="MBQ0936795.1"/>
    </source>
</evidence>